<dbReference type="Pfam" id="PF00226">
    <property type="entry name" value="DnaJ"/>
    <property type="match status" value="1"/>
</dbReference>
<dbReference type="Gene3D" id="1.10.287.110">
    <property type="entry name" value="DnaJ domain"/>
    <property type="match status" value="1"/>
</dbReference>
<dbReference type="PROSITE" id="PS50076">
    <property type="entry name" value="DNAJ_2"/>
    <property type="match status" value="1"/>
</dbReference>
<accession>A0A9D9EMP3</accession>
<evidence type="ECO:0000313" key="3">
    <source>
        <dbReference type="Proteomes" id="UP000823616"/>
    </source>
</evidence>
<protein>
    <submittedName>
        <fullName evidence="2">J domain-containing protein</fullName>
    </submittedName>
</protein>
<dbReference type="EMBL" id="JADIMS010000043">
    <property type="protein sequence ID" value="MBO8449977.1"/>
    <property type="molecule type" value="Genomic_DNA"/>
</dbReference>
<organism evidence="2 3">
    <name type="scientific">Candidatus Avitreponema avistercoris</name>
    <dbReference type="NCBI Taxonomy" id="2840705"/>
    <lineage>
        <taxon>Bacteria</taxon>
        <taxon>Pseudomonadati</taxon>
        <taxon>Spirochaetota</taxon>
        <taxon>Spirochaetia</taxon>
        <taxon>Spirochaetales</taxon>
        <taxon>Candidatus Avitreponema</taxon>
    </lineage>
</organism>
<evidence type="ECO:0000313" key="2">
    <source>
        <dbReference type="EMBL" id="MBO8449977.1"/>
    </source>
</evidence>
<dbReference type="SUPFAM" id="SSF46565">
    <property type="entry name" value="Chaperone J-domain"/>
    <property type="match status" value="1"/>
</dbReference>
<dbReference type="Proteomes" id="UP000823616">
    <property type="component" value="Unassembled WGS sequence"/>
</dbReference>
<dbReference type="CDD" id="cd06257">
    <property type="entry name" value="DnaJ"/>
    <property type="match status" value="1"/>
</dbReference>
<dbReference type="PANTHER" id="PTHR24074">
    <property type="entry name" value="CO-CHAPERONE PROTEIN DJLA"/>
    <property type="match status" value="1"/>
</dbReference>
<name>A0A9D9EMP3_9SPIR</name>
<comment type="caution">
    <text evidence="2">The sequence shown here is derived from an EMBL/GenBank/DDBJ whole genome shotgun (WGS) entry which is preliminary data.</text>
</comment>
<dbReference type="SMART" id="SM00271">
    <property type="entry name" value="DnaJ"/>
    <property type="match status" value="1"/>
</dbReference>
<sequence length="279" mass="31719">MAELLLQDCYRILGVPPDAGAVEIKRAFREKAKRLHPDTAGYSRKARDTAAEMRILLEAYHILSDAETRARFAGWRAQQNTGFDYRSWLLEREDGESRAKLIFYDLLHDLEAEAADLYLRLLRAPGSYSLAEWLDRGDFMDCAFLLAEELAQRGELYEAFRLLAETVVLEHEKPYFRHFFPEALAFLRTLLAAIGPDTMPDELVLDCLQTALELRLGRKDDIRILRRMAECCKRLGDALAAGVCSGEADRLERLGKQARTEAVYTWGTRRTPADTGGNT</sequence>
<gene>
    <name evidence="2" type="ORF">IAA96_02610</name>
</gene>
<dbReference type="InterPro" id="IPR036869">
    <property type="entry name" value="J_dom_sf"/>
</dbReference>
<dbReference type="PRINTS" id="PR00625">
    <property type="entry name" value="JDOMAIN"/>
</dbReference>
<reference evidence="2" key="1">
    <citation type="submission" date="2020-10" db="EMBL/GenBank/DDBJ databases">
        <authorList>
            <person name="Gilroy R."/>
        </authorList>
    </citation>
    <scope>NUCLEOTIDE SEQUENCE</scope>
    <source>
        <strain evidence="2">B3-4054</strain>
    </source>
</reference>
<evidence type="ECO:0000259" key="1">
    <source>
        <dbReference type="PROSITE" id="PS50076"/>
    </source>
</evidence>
<dbReference type="InterPro" id="IPR001623">
    <property type="entry name" value="DnaJ_domain"/>
</dbReference>
<reference evidence="2" key="2">
    <citation type="journal article" date="2021" name="PeerJ">
        <title>Extensive microbial diversity within the chicken gut microbiome revealed by metagenomics and culture.</title>
        <authorList>
            <person name="Gilroy R."/>
            <person name="Ravi A."/>
            <person name="Getino M."/>
            <person name="Pursley I."/>
            <person name="Horton D.L."/>
            <person name="Alikhan N.F."/>
            <person name="Baker D."/>
            <person name="Gharbi K."/>
            <person name="Hall N."/>
            <person name="Watson M."/>
            <person name="Adriaenssens E.M."/>
            <person name="Foster-Nyarko E."/>
            <person name="Jarju S."/>
            <person name="Secka A."/>
            <person name="Antonio M."/>
            <person name="Oren A."/>
            <person name="Chaudhuri R.R."/>
            <person name="La Ragione R."/>
            <person name="Hildebrand F."/>
            <person name="Pallen M.J."/>
        </authorList>
    </citation>
    <scope>NUCLEOTIDE SEQUENCE</scope>
    <source>
        <strain evidence="2">B3-4054</strain>
    </source>
</reference>
<feature type="domain" description="J" evidence="1">
    <location>
        <begin position="8"/>
        <end position="76"/>
    </location>
</feature>
<dbReference type="InterPro" id="IPR050817">
    <property type="entry name" value="DjlA_DnaK_co-chaperone"/>
</dbReference>
<dbReference type="AlphaFoldDB" id="A0A9D9EMP3"/>
<proteinExistence type="predicted"/>